<dbReference type="HOGENOM" id="CLU_1438416_0_0_9"/>
<feature type="chain" id="PRO_5039549455" evidence="1">
    <location>
        <begin position="20"/>
        <end position="188"/>
    </location>
</feature>
<accession>E6TRB1</accession>
<dbReference type="KEGG" id="bco:Bcell_2364"/>
<gene>
    <name evidence="2" type="ordered locus">Bcell_2364</name>
</gene>
<evidence type="ECO:0000313" key="3">
    <source>
        <dbReference type="Proteomes" id="UP000001401"/>
    </source>
</evidence>
<keyword evidence="3" id="KW-1185">Reference proteome</keyword>
<reference evidence="2 3" key="1">
    <citation type="submission" date="2010-12" db="EMBL/GenBank/DDBJ databases">
        <title>Complete sequence of Bacillus cellulosilyticus DSM 2522.</title>
        <authorList>
            <consortium name="US DOE Joint Genome Institute"/>
            <person name="Lucas S."/>
            <person name="Copeland A."/>
            <person name="Lapidus A."/>
            <person name="Cheng J.-F."/>
            <person name="Bruce D."/>
            <person name="Goodwin L."/>
            <person name="Pitluck S."/>
            <person name="Chertkov O."/>
            <person name="Detter J.C."/>
            <person name="Han C."/>
            <person name="Tapia R."/>
            <person name="Land M."/>
            <person name="Hauser L."/>
            <person name="Jeffries C."/>
            <person name="Kyrpides N."/>
            <person name="Ivanova N."/>
            <person name="Mikhailova N."/>
            <person name="Brumm P."/>
            <person name="Mead D."/>
            <person name="Woyke T."/>
        </authorList>
    </citation>
    <scope>NUCLEOTIDE SEQUENCE [LARGE SCALE GENOMIC DNA]</scope>
    <source>
        <strain evidence="3">ATCC 21833 / DSM 2522 / FERM P-1141 / JCM 9156 / N-4</strain>
    </source>
</reference>
<evidence type="ECO:0000256" key="1">
    <source>
        <dbReference type="SAM" id="SignalP"/>
    </source>
</evidence>
<dbReference type="Proteomes" id="UP000001401">
    <property type="component" value="Chromosome"/>
</dbReference>
<proteinExistence type="predicted"/>
<dbReference type="RefSeq" id="WP_013488958.1">
    <property type="nucleotide sequence ID" value="NC_014829.1"/>
</dbReference>
<keyword evidence="1" id="KW-0732">Signal</keyword>
<organism evidence="2 3">
    <name type="scientific">Evansella cellulosilytica (strain ATCC 21833 / DSM 2522 / FERM P-1141 / JCM 9156 / N-4)</name>
    <name type="common">Bacillus cellulosilyticus</name>
    <dbReference type="NCBI Taxonomy" id="649639"/>
    <lineage>
        <taxon>Bacteria</taxon>
        <taxon>Bacillati</taxon>
        <taxon>Bacillota</taxon>
        <taxon>Bacilli</taxon>
        <taxon>Bacillales</taxon>
        <taxon>Bacillaceae</taxon>
        <taxon>Evansella</taxon>
    </lineage>
</organism>
<feature type="signal peptide" evidence="1">
    <location>
        <begin position="1"/>
        <end position="19"/>
    </location>
</feature>
<dbReference type="PROSITE" id="PS51257">
    <property type="entry name" value="PROKAR_LIPOPROTEIN"/>
    <property type="match status" value="1"/>
</dbReference>
<name>E6TRB1_EVAC2</name>
<protein>
    <submittedName>
        <fullName evidence="2">Uncharacterized protein</fullName>
    </submittedName>
</protein>
<dbReference type="EMBL" id="CP002394">
    <property type="protein sequence ID" value="ADU30623.1"/>
    <property type="molecule type" value="Genomic_DNA"/>
</dbReference>
<evidence type="ECO:0000313" key="2">
    <source>
        <dbReference type="EMBL" id="ADU30623.1"/>
    </source>
</evidence>
<dbReference type="OrthoDB" id="2971345at2"/>
<dbReference type="AlphaFoldDB" id="E6TRB1"/>
<sequence length="188" mass="21115" precursor="true">MNKRTQFIILLMFTTSLLAGCFNIPFLDQVDINVDDDKFDLTIRDEDGEASFDFSGDETDGFQMNVSDGEGENVEVTFGSTEIPEDFPAFIPIPENAKTDSVTSYTEDNYNAINVYLSGSGNIEELSDLYENTINSNGFDIGYTYSTENHVTYSAENKENNQVLNVVINFDEDNTYSLILSFHFTEEG</sequence>